<keyword evidence="2" id="KW-1185">Reference proteome</keyword>
<evidence type="ECO:0000313" key="2">
    <source>
        <dbReference type="Proteomes" id="UP000315295"/>
    </source>
</evidence>
<sequence>MYPLTSIKSVIERYNKAKEEHYQFGNPASEVKIWQREAAMLRQQLQNLQASHRYYDFPFYHKNIVAYYNGDTQSLAKDNAREIRSEIRS</sequence>
<accession>A0A540KC28</accession>
<dbReference type="Proteomes" id="UP000315295">
    <property type="component" value="Unassembled WGS sequence"/>
</dbReference>
<dbReference type="EMBL" id="VIEB01001490">
    <property type="protein sequence ID" value="TQD71783.1"/>
    <property type="molecule type" value="Genomic_DNA"/>
</dbReference>
<evidence type="ECO:0000313" key="1">
    <source>
        <dbReference type="EMBL" id="TQD71783.1"/>
    </source>
</evidence>
<reference evidence="1 2" key="1">
    <citation type="journal article" date="2019" name="G3 (Bethesda)">
        <title>Sequencing of a Wild Apple (Malus baccata) Genome Unravels the Differences Between Cultivated and Wild Apple Species Regarding Disease Resistance and Cold Tolerance.</title>
        <authorList>
            <person name="Chen X."/>
        </authorList>
    </citation>
    <scope>NUCLEOTIDE SEQUENCE [LARGE SCALE GENOMIC DNA]</scope>
    <source>
        <strain evidence="2">cv. Shandingzi</strain>
        <tissue evidence="1">Leaves</tissue>
    </source>
</reference>
<organism evidence="1 2">
    <name type="scientific">Malus baccata</name>
    <name type="common">Siberian crab apple</name>
    <name type="synonym">Pyrus baccata</name>
    <dbReference type="NCBI Taxonomy" id="106549"/>
    <lineage>
        <taxon>Eukaryota</taxon>
        <taxon>Viridiplantae</taxon>
        <taxon>Streptophyta</taxon>
        <taxon>Embryophyta</taxon>
        <taxon>Tracheophyta</taxon>
        <taxon>Spermatophyta</taxon>
        <taxon>Magnoliopsida</taxon>
        <taxon>eudicotyledons</taxon>
        <taxon>Gunneridae</taxon>
        <taxon>Pentapetalae</taxon>
        <taxon>rosids</taxon>
        <taxon>fabids</taxon>
        <taxon>Rosales</taxon>
        <taxon>Rosaceae</taxon>
        <taxon>Amygdaloideae</taxon>
        <taxon>Maleae</taxon>
        <taxon>Malus</taxon>
    </lineage>
</organism>
<dbReference type="STRING" id="106549.A0A540KC28"/>
<proteinExistence type="predicted"/>
<name>A0A540KC28_MALBA</name>
<protein>
    <submittedName>
        <fullName evidence="1">Uncharacterized protein</fullName>
    </submittedName>
</protein>
<comment type="caution">
    <text evidence="1">The sequence shown here is derived from an EMBL/GenBank/DDBJ whole genome shotgun (WGS) entry which is preliminary data.</text>
</comment>
<gene>
    <name evidence="1" type="ORF">C1H46_042687</name>
</gene>
<dbReference type="AlphaFoldDB" id="A0A540KC28"/>